<dbReference type="Pfam" id="PF00234">
    <property type="entry name" value="Tryp_alpha_amyl"/>
    <property type="match status" value="1"/>
</dbReference>
<dbReference type="PRINTS" id="PR00382">
    <property type="entry name" value="LIPIDTRNSFER"/>
</dbReference>
<comment type="similarity">
    <text evidence="1 4">Belongs to the plant LTP family.</text>
</comment>
<feature type="signal peptide" evidence="5">
    <location>
        <begin position="1"/>
        <end position="27"/>
    </location>
</feature>
<evidence type="ECO:0000313" key="8">
    <source>
        <dbReference type="Proteomes" id="UP000298416"/>
    </source>
</evidence>
<gene>
    <name evidence="7" type="ORF">SASPL_146128</name>
</gene>
<keyword evidence="5" id="KW-0732">Signal</keyword>
<dbReference type="SMART" id="SM00499">
    <property type="entry name" value="AAI"/>
    <property type="match status" value="1"/>
</dbReference>
<dbReference type="InterPro" id="IPR036312">
    <property type="entry name" value="Bifun_inhib/LTP/seed_sf"/>
</dbReference>
<dbReference type="AlphaFoldDB" id="A0A8X8WI92"/>
<reference evidence="7" key="2">
    <citation type="submission" date="2020-08" db="EMBL/GenBank/DDBJ databases">
        <title>Plant Genome Project.</title>
        <authorList>
            <person name="Zhang R.-G."/>
        </authorList>
    </citation>
    <scope>NUCLEOTIDE SEQUENCE</scope>
    <source>
        <strain evidence="7">Huo1</strain>
        <tissue evidence="7">Leaf</tissue>
    </source>
</reference>
<dbReference type="CDD" id="cd01960">
    <property type="entry name" value="nsLTP1"/>
    <property type="match status" value="1"/>
</dbReference>
<evidence type="ECO:0000256" key="4">
    <source>
        <dbReference type="RuleBase" id="RU000628"/>
    </source>
</evidence>
<protein>
    <recommendedName>
        <fullName evidence="4">Non-specific lipid-transfer protein</fullName>
    </recommendedName>
</protein>
<feature type="chain" id="PRO_5036504169" description="Non-specific lipid-transfer protein" evidence="5">
    <location>
        <begin position="28"/>
        <end position="118"/>
    </location>
</feature>
<dbReference type="Gene3D" id="1.10.110.10">
    <property type="entry name" value="Plant lipid-transfer and hydrophobic proteins"/>
    <property type="match status" value="1"/>
</dbReference>
<dbReference type="GO" id="GO:0008289">
    <property type="term" value="F:lipid binding"/>
    <property type="evidence" value="ECO:0007669"/>
    <property type="project" value="UniProtKB-KW"/>
</dbReference>
<feature type="domain" description="Bifunctional inhibitor/plant lipid transfer protein/seed storage helical" evidence="6">
    <location>
        <begin position="31"/>
        <end position="114"/>
    </location>
</feature>
<sequence>MAGVMKFLCSVLIAAALIAAIAPPSEAAISCGTVISYLQACLPYVTNRGPLGRCCGGVKGLYGAAKTTPDRQAVCTCLKSLAGSTSGVNFGKAAGLPSQCGVSIPYKISPSTDCSKVK</sequence>
<dbReference type="PANTHER" id="PTHR33076">
    <property type="entry name" value="NON-SPECIFIC LIPID-TRANSFER PROTEIN 2-RELATED"/>
    <property type="match status" value="1"/>
</dbReference>
<keyword evidence="2 4" id="KW-0813">Transport</keyword>
<dbReference type="SUPFAM" id="SSF47699">
    <property type="entry name" value="Bifunctional inhibitor/lipid-transfer protein/seed storage 2S albumin"/>
    <property type="match status" value="1"/>
</dbReference>
<dbReference type="Proteomes" id="UP000298416">
    <property type="component" value="Unassembled WGS sequence"/>
</dbReference>
<reference evidence="7" key="1">
    <citation type="submission" date="2018-01" db="EMBL/GenBank/DDBJ databases">
        <authorList>
            <person name="Mao J.F."/>
        </authorList>
    </citation>
    <scope>NUCLEOTIDE SEQUENCE</scope>
    <source>
        <strain evidence="7">Huo1</strain>
        <tissue evidence="7">Leaf</tissue>
    </source>
</reference>
<evidence type="ECO:0000256" key="3">
    <source>
        <dbReference type="ARBA" id="ARBA00023121"/>
    </source>
</evidence>
<comment type="caution">
    <text evidence="7">The sequence shown here is derived from an EMBL/GenBank/DDBJ whole genome shotgun (WGS) entry which is preliminary data.</text>
</comment>
<dbReference type="GO" id="GO:0006869">
    <property type="term" value="P:lipid transport"/>
    <property type="evidence" value="ECO:0007669"/>
    <property type="project" value="InterPro"/>
</dbReference>
<proteinExistence type="inferred from homology"/>
<evidence type="ECO:0000256" key="5">
    <source>
        <dbReference type="SAM" id="SignalP"/>
    </source>
</evidence>
<evidence type="ECO:0000256" key="1">
    <source>
        <dbReference type="ARBA" id="ARBA00009748"/>
    </source>
</evidence>
<name>A0A8X8WI92_SALSN</name>
<keyword evidence="3 4" id="KW-0446">Lipid-binding</keyword>
<evidence type="ECO:0000256" key="2">
    <source>
        <dbReference type="ARBA" id="ARBA00022448"/>
    </source>
</evidence>
<keyword evidence="8" id="KW-1185">Reference proteome</keyword>
<comment type="function">
    <text evidence="4">Plant non-specific lipid-transfer proteins transfer phospholipids as well as galactolipids across membranes. May play a role in wax or cutin deposition in the cell walls of expanding epidermal cells and certain secretory tissues.</text>
</comment>
<evidence type="ECO:0000259" key="6">
    <source>
        <dbReference type="SMART" id="SM00499"/>
    </source>
</evidence>
<dbReference type="PROSITE" id="PS00597">
    <property type="entry name" value="PLANT_LTP"/>
    <property type="match status" value="1"/>
</dbReference>
<dbReference type="EMBL" id="PNBA02000017">
    <property type="protein sequence ID" value="KAG6395483.1"/>
    <property type="molecule type" value="Genomic_DNA"/>
</dbReference>
<organism evidence="7">
    <name type="scientific">Salvia splendens</name>
    <name type="common">Scarlet sage</name>
    <dbReference type="NCBI Taxonomy" id="180675"/>
    <lineage>
        <taxon>Eukaryota</taxon>
        <taxon>Viridiplantae</taxon>
        <taxon>Streptophyta</taxon>
        <taxon>Embryophyta</taxon>
        <taxon>Tracheophyta</taxon>
        <taxon>Spermatophyta</taxon>
        <taxon>Magnoliopsida</taxon>
        <taxon>eudicotyledons</taxon>
        <taxon>Gunneridae</taxon>
        <taxon>Pentapetalae</taxon>
        <taxon>asterids</taxon>
        <taxon>lamiids</taxon>
        <taxon>Lamiales</taxon>
        <taxon>Lamiaceae</taxon>
        <taxon>Nepetoideae</taxon>
        <taxon>Mentheae</taxon>
        <taxon>Salviinae</taxon>
        <taxon>Salvia</taxon>
        <taxon>Salvia subgen. Calosphace</taxon>
        <taxon>core Calosphace</taxon>
    </lineage>
</organism>
<dbReference type="OrthoDB" id="1890443at2759"/>
<evidence type="ECO:0000313" key="7">
    <source>
        <dbReference type="EMBL" id="KAG6395483.1"/>
    </source>
</evidence>
<dbReference type="InterPro" id="IPR000528">
    <property type="entry name" value="Plant_nsLTP"/>
</dbReference>
<accession>A0A8X8WI92</accession>
<dbReference type="InterPro" id="IPR016140">
    <property type="entry name" value="Bifunc_inhib/LTP/seed_store"/>
</dbReference>